<feature type="non-terminal residue" evidence="2">
    <location>
        <position position="1"/>
    </location>
</feature>
<dbReference type="SUPFAM" id="SSF47113">
    <property type="entry name" value="Histone-fold"/>
    <property type="match status" value="1"/>
</dbReference>
<keyword evidence="3" id="KW-1185">Reference proteome</keyword>
<dbReference type="SMART" id="SM00428">
    <property type="entry name" value="H3"/>
    <property type="match status" value="1"/>
</dbReference>
<gene>
    <name evidence="2" type="primary">His2</name>
    <name evidence="2" type="ORF">CROSUL_R15206</name>
</gene>
<evidence type="ECO:0000313" key="3">
    <source>
        <dbReference type="Proteomes" id="UP000549499"/>
    </source>
</evidence>
<organism evidence="2 3">
    <name type="scientific">Crotophaga sulcirostris</name>
    <name type="common">Groove-billed ani</name>
    <dbReference type="NCBI Taxonomy" id="33598"/>
    <lineage>
        <taxon>Eukaryota</taxon>
        <taxon>Metazoa</taxon>
        <taxon>Chordata</taxon>
        <taxon>Craniata</taxon>
        <taxon>Vertebrata</taxon>
        <taxon>Euteleostomi</taxon>
        <taxon>Archelosauria</taxon>
        <taxon>Archosauria</taxon>
        <taxon>Dinosauria</taxon>
        <taxon>Saurischia</taxon>
        <taxon>Theropoda</taxon>
        <taxon>Coelurosauria</taxon>
        <taxon>Aves</taxon>
        <taxon>Neognathae</taxon>
        <taxon>Neoaves</taxon>
        <taxon>Otidimorphae</taxon>
        <taxon>Cuculiformes</taxon>
        <taxon>Crotophagidae</taxon>
        <taxon>Crotophaga</taxon>
    </lineage>
</organism>
<dbReference type="GO" id="GO:0003677">
    <property type="term" value="F:DNA binding"/>
    <property type="evidence" value="ECO:0007669"/>
    <property type="project" value="InterPro"/>
</dbReference>
<protein>
    <submittedName>
        <fullName evidence="2">H3 protein</fullName>
    </submittedName>
</protein>
<dbReference type="InterPro" id="IPR000164">
    <property type="entry name" value="Histone_H3/CENP-A"/>
</dbReference>
<accession>A0A7K5IBF5</accession>
<reference evidence="2 3" key="1">
    <citation type="submission" date="2019-09" db="EMBL/GenBank/DDBJ databases">
        <title>Bird 10,000 Genomes (B10K) Project - Family phase.</title>
        <authorList>
            <person name="Zhang G."/>
        </authorList>
    </citation>
    <scope>NUCLEOTIDE SEQUENCE [LARGE SCALE GENOMIC DNA]</scope>
    <source>
        <strain evidence="2">B10K-DU-003-44</strain>
        <tissue evidence="2">Muscle</tissue>
    </source>
</reference>
<dbReference type="Gene3D" id="1.10.20.10">
    <property type="entry name" value="Histone, subunit A"/>
    <property type="match status" value="1"/>
</dbReference>
<dbReference type="GO" id="GO:0030527">
    <property type="term" value="F:structural constituent of chromatin"/>
    <property type="evidence" value="ECO:0007669"/>
    <property type="project" value="InterPro"/>
</dbReference>
<sequence length="94" mass="10784">RRRPRLLWKQVHRSRKRKPELPPAASLCGLLRSFSVVPEGFRVEPAALVALWEGCEAHLLAQLEAWWLCALHAKRSALRNADIQLVKSLRVKRA</sequence>
<dbReference type="Proteomes" id="UP000549499">
    <property type="component" value="Unassembled WGS sequence"/>
</dbReference>
<comment type="similarity">
    <text evidence="1">Belongs to the histone H3 family.</text>
</comment>
<comment type="caution">
    <text evidence="2">The sequence shown here is derived from an EMBL/GenBank/DDBJ whole genome shotgun (WGS) entry which is preliminary data.</text>
</comment>
<dbReference type="PRINTS" id="PR00622">
    <property type="entry name" value="HISTONEH3"/>
</dbReference>
<proteinExistence type="inferred from homology"/>
<dbReference type="GO" id="GO:0046982">
    <property type="term" value="F:protein heterodimerization activity"/>
    <property type="evidence" value="ECO:0007669"/>
    <property type="project" value="InterPro"/>
</dbReference>
<dbReference type="InterPro" id="IPR009072">
    <property type="entry name" value="Histone-fold"/>
</dbReference>
<evidence type="ECO:0000313" key="2">
    <source>
        <dbReference type="EMBL" id="NWS78961.1"/>
    </source>
</evidence>
<dbReference type="GO" id="GO:0000786">
    <property type="term" value="C:nucleosome"/>
    <property type="evidence" value="ECO:0007669"/>
    <property type="project" value="InterPro"/>
</dbReference>
<dbReference type="AlphaFoldDB" id="A0A7K5IBF5"/>
<evidence type="ECO:0000256" key="1">
    <source>
        <dbReference type="ARBA" id="ARBA00010343"/>
    </source>
</evidence>
<dbReference type="EMBL" id="VYZB01001894">
    <property type="protein sequence ID" value="NWS78961.1"/>
    <property type="molecule type" value="Genomic_DNA"/>
</dbReference>
<name>A0A7K5IBF5_CROSL</name>
<dbReference type="OrthoDB" id="9396507at2759"/>
<feature type="non-terminal residue" evidence="2">
    <location>
        <position position="94"/>
    </location>
</feature>